<dbReference type="EMBL" id="BMAO01020654">
    <property type="protein sequence ID" value="GFQ68940.1"/>
    <property type="molecule type" value="Genomic_DNA"/>
</dbReference>
<keyword evidence="3" id="KW-1185">Reference proteome</keyword>
<feature type="chain" id="PRO_5036472588" description="Secreted protein" evidence="1">
    <location>
        <begin position="20"/>
        <end position="87"/>
    </location>
</feature>
<accession>A0A8X6I124</accession>
<evidence type="ECO:0000313" key="3">
    <source>
        <dbReference type="Proteomes" id="UP000887116"/>
    </source>
</evidence>
<evidence type="ECO:0000256" key="1">
    <source>
        <dbReference type="SAM" id="SignalP"/>
    </source>
</evidence>
<organism evidence="2 3">
    <name type="scientific">Trichonephila clavata</name>
    <name type="common">Joro spider</name>
    <name type="synonym">Nephila clavata</name>
    <dbReference type="NCBI Taxonomy" id="2740835"/>
    <lineage>
        <taxon>Eukaryota</taxon>
        <taxon>Metazoa</taxon>
        <taxon>Ecdysozoa</taxon>
        <taxon>Arthropoda</taxon>
        <taxon>Chelicerata</taxon>
        <taxon>Arachnida</taxon>
        <taxon>Araneae</taxon>
        <taxon>Araneomorphae</taxon>
        <taxon>Entelegynae</taxon>
        <taxon>Araneoidea</taxon>
        <taxon>Nephilidae</taxon>
        <taxon>Trichonephila</taxon>
    </lineage>
</organism>
<evidence type="ECO:0000313" key="2">
    <source>
        <dbReference type="EMBL" id="GFQ68940.1"/>
    </source>
</evidence>
<keyword evidence="1" id="KW-0732">Signal</keyword>
<evidence type="ECO:0008006" key="4">
    <source>
        <dbReference type="Google" id="ProtNLM"/>
    </source>
</evidence>
<proteinExistence type="predicted"/>
<comment type="caution">
    <text evidence="2">The sequence shown here is derived from an EMBL/GenBank/DDBJ whole genome shotgun (WGS) entry which is preliminary data.</text>
</comment>
<name>A0A8X6I124_TRICU</name>
<dbReference type="AlphaFoldDB" id="A0A8X6I124"/>
<protein>
    <recommendedName>
        <fullName evidence="4">Secreted protein</fullName>
    </recommendedName>
</protein>
<sequence>MYILIITLILLKIPKNITSICQKRFIVCLLVENRCWRTFERPYVLVCMFQHVKLNIFNSYARSKSCYSWCPRCGQDECHSPICWSYV</sequence>
<gene>
    <name evidence="2" type="ORF">TNCT_736171</name>
</gene>
<dbReference type="Proteomes" id="UP000887116">
    <property type="component" value="Unassembled WGS sequence"/>
</dbReference>
<feature type="signal peptide" evidence="1">
    <location>
        <begin position="1"/>
        <end position="19"/>
    </location>
</feature>
<reference evidence="2" key="1">
    <citation type="submission" date="2020-07" db="EMBL/GenBank/DDBJ databases">
        <title>Multicomponent nature underlies the extraordinary mechanical properties of spider dragline silk.</title>
        <authorList>
            <person name="Kono N."/>
            <person name="Nakamura H."/>
            <person name="Mori M."/>
            <person name="Yoshida Y."/>
            <person name="Ohtoshi R."/>
            <person name="Malay A.D."/>
            <person name="Moran D.A.P."/>
            <person name="Tomita M."/>
            <person name="Numata K."/>
            <person name="Arakawa K."/>
        </authorList>
    </citation>
    <scope>NUCLEOTIDE SEQUENCE</scope>
</reference>